<feature type="domain" description="Thoeris protein ThsB TIR-like" evidence="1">
    <location>
        <begin position="8"/>
        <end position="92"/>
    </location>
</feature>
<evidence type="ECO:0000313" key="3">
    <source>
        <dbReference type="Proteomes" id="UP000028704"/>
    </source>
</evidence>
<evidence type="ECO:0000259" key="1">
    <source>
        <dbReference type="Pfam" id="PF08937"/>
    </source>
</evidence>
<sequence length="182" mass="21516">MEYKKYIQNKLDVDMIDKSLNEPIQSYDENYIMRKIREDYLKDSTVTIHLIGRHSSKNSWYNQNYIKKELQASLSNTSAGSRNGILGVVLPEMYDEIYKGEQACFTCFENHNIVKIDNETTITEFNYNYYLPLDKGKHVWSEEDRYCILVKWKDFIISPNTYIEQAFNKRGAAITKKIKVRP</sequence>
<dbReference type="RefSeq" id="WP_231874394.1">
    <property type="nucleotide sequence ID" value="NZ_AWEX01000112.1"/>
</dbReference>
<evidence type="ECO:0000313" key="2">
    <source>
        <dbReference type="EMBL" id="KED03458.1"/>
    </source>
</evidence>
<reference evidence="2 3" key="1">
    <citation type="journal article" date="2014" name="Int. J. Syst. Evol. Microbiol.">
        <title>Phylogenomics and the dynamic genome evolution of the genus Streptococcus.</title>
        <authorList>
            <consortium name="The Broad Institute Genome Sequencing Platform"/>
            <person name="Richards V.P."/>
            <person name="Palmer S.R."/>
            <person name="Pavinski Bitar P.D."/>
            <person name="Qin X."/>
            <person name="Weinstock G.M."/>
            <person name="Highlander S.K."/>
            <person name="Town C.D."/>
            <person name="Burne R.A."/>
            <person name="Stanhope M.J."/>
        </authorList>
    </citation>
    <scope>NUCLEOTIDE SEQUENCE [LARGE SCALE GENOMIC DNA]</scope>
    <source>
        <strain evidence="2 3">CECT 5772</strain>
    </source>
</reference>
<dbReference type="InterPro" id="IPR015032">
    <property type="entry name" value="ThsB__TIR-like_domain"/>
</dbReference>
<dbReference type="AlphaFoldDB" id="A0A922NT06"/>
<organism evidence="2 3">
    <name type="scientific">Streptococcus equi subsp. ruminatorum CECT 5772</name>
    <dbReference type="NCBI Taxonomy" id="1051981"/>
    <lineage>
        <taxon>Bacteria</taxon>
        <taxon>Bacillati</taxon>
        <taxon>Bacillota</taxon>
        <taxon>Bacilli</taxon>
        <taxon>Lactobacillales</taxon>
        <taxon>Streptococcaceae</taxon>
        <taxon>Streptococcus</taxon>
    </lineage>
</organism>
<dbReference type="Pfam" id="PF08937">
    <property type="entry name" value="ThsB_TIR"/>
    <property type="match status" value="1"/>
</dbReference>
<protein>
    <recommendedName>
        <fullName evidence="1">Thoeris protein ThsB TIR-like domain-containing protein</fullName>
    </recommendedName>
</protein>
<proteinExistence type="predicted"/>
<comment type="caution">
    <text evidence="2">The sequence shown here is derived from an EMBL/GenBank/DDBJ whole genome shotgun (WGS) entry which is preliminary data.</text>
</comment>
<dbReference type="Proteomes" id="UP000028704">
    <property type="component" value="Unassembled WGS sequence"/>
</dbReference>
<dbReference type="EMBL" id="AWEX01000112">
    <property type="protein sequence ID" value="KED03458.1"/>
    <property type="molecule type" value="Genomic_DNA"/>
</dbReference>
<accession>A0A922NT06</accession>
<gene>
    <name evidence="2" type="ORF">CECT5772_10652</name>
</gene>
<name>A0A922NT06_9STRE</name>